<dbReference type="Gene3D" id="3.40.50.12780">
    <property type="entry name" value="N-terminal domain of ligase-like"/>
    <property type="match status" value="1"/>
</dbReference>
<dbReference type="InterPro" id="IPR000873">
    <property type="entry name" value="AMP-dep_synth/lig_dom"/>
</dbReference>
<dbReference type="InterPro" id="IPR042099">
    <property type="entry name" value="ANL_N_sf"/>
</dbReference>
<dbReference type="Proteomes" id="UP001194746">
    <property type="component" value="Unassembled WGS sequence"/>
</dbReference>
<dbReference type="Gene3D" id="3.30.300.30">
    <property type="match status" value="1"/>
</dbReference>
<reference evidence="6" key="2">
    <citation type="submission" date="2020-02" db="EMBL/GenBank/DDBJ databases">
        <authorList>
            <person name="Gilchrist C.L.M."/>
            <person name="Chooi Y.-H."/>
        </authorList>
    </citation>
    <scope>NUCLEOTIDE SEQUENCE</scope>
    <source>
        <strain evidence="6">MST-FP2251</strain>
    </source>
</reference>
<evidence type="ECO:0000313" key="7">
    <source>
        <dbReference type="Proteomes" id="UP001194746"/>
    </source>
</evidence>
<keyword evidence="7" id="KW-1185">Reference proteome</keyword>
<evidence type="ECO:0000256" key="1">
    <source>
        <dbReference type="ARBA" id="ARBA00006432"/>
    </source>
</evidence>
<keyword evidence="3" id="KW-0812">Transmembrane</keyword>
<dbReference type="PANTHER" id="PTHR24096:SF149">
    <property type="entry name" value="AMP-BINDING DOMAIN-CONTAINING PROTEIN-RELATED"/>
    <property type="match status" value="1"/>
</dbReference>
<feature type="domain" description="AMP-binding enzyme C-terminal" evidence="5">
    <location>
        <begin position="452"/>
        <end position="530"/>
    </location>
</feature>
<comment type="caution">
    <text evidence="6">The sequence shown here is derived from an EMBL/GenBank/DDBJ whole genome shotgun (WGS) entry which is preliminary data.</text>
</comment>
<dbReference type="Pfam" id="PF13193">
    <property type="entry name" value="AMP-binding_C"/>
    <property type="match status" value="1"/>
</dbReference>
<dbReference type="GO" id="GO:0016405">
    <property type="term" value="F:CoA-ligase activity"/>
    <property type="evidence" value="ECO:0007669"/>
    <property type="project" value="TreeGrafter"/>
</dbReference>
<name>A0AAD4CHH9_ASPNN</name>
<sequence length="551" mass="60158">MEYCPEKDHDLPDVDLYSPLSLTTETTVLHAEAADPTNSINKAQARTITKRIAHVFRTEFGIGRNGPGKDVVLCMSANQVLLPTVFFAIIGAGGVFAAASTALTVMELVKQIRQSHTQVIVTCPENKDKALKAAQQCGIPATKVLVLESMGHKRLLRNTVNPAQNYLQRESELQWDRITDRATLENTLICLLYSSGTTGPPKGVMLSHMNLVSEAVIPQLVLRESRVGKPHLDVPYSTIGHLPTAHIAGCQGYFVTPAVAGGPVYWMSRFNVDQFMDYCKKYQITFLSTAPPVYQAIADSPRVTDHFTSLIRAESGAAPLSPEIQERAEKKLGCAMSQRWGLTETTGSVTTLPWGQTDNTGSISPVLPNVRLRMVDEDVKDVAQGMEGELLVKGPMVSPGYFENPEATAGAYTPDGWFKTGDVGVLKDGLIYIVDRKKELIKYKGLQVSPVEVEAFLLTHDGVSDVAVIGVADPAAPGNELPRAYVVKKQGKSVSEEELKEYVKANLARHKQLRGGVVFIQEIPKNGSGKILRRILRDQAKAESATRQAKL</sequence>
<evidence type="ECO:0000256" key="3">
    <source>
        <dbReference type="SAM" id="Phobius"/>
    </source>
</evidence>
<reference evidence="6" key="1">
    <citation type="journal article" date="2019" name="Beilstein J. Org. Chem.">
        <title>Nanangenines: drimane sesquiterpenoids as the dominant metabolite cohort of a novel Australian fungus, Aspergillus nanangensis.</title>
        <authorList>
            <person name="Lacey H.J."/>
            <person name="Gilchrist C.L.M."/>
            <person name="Crombie A."/>
            <person name="Kalaitzis J.A."/>
            <person name="Vuong D."/>
            <person name="Rutledge P.J."/>
            <person name="Turner P."/>
            <person name="Pitt J.I."/>
            <person name="Lacey E."/>
            <person name="Chooi Y.H."/>
            <person name="Piggott A.M."/>
        </authorList>
    </citation>
    <scope>NUCLEOTIDE SEQUENCE</scope>
    <source>
        <strain evidence="6">MST-FP2251</strain>
    </source>
</reference>
<dbReference type="InterPro" id="IPR045851">
    <property type="entry name" value="AMP-bd_C_sf"/>
</dbReference>
<dbReference type="FunFam" id="3.30.300.30:FF:000007">
    <property type="entry name" value="4-coumarate--CoA ligase 2"/>
    <property type="match status" value="1"/>
</dbReference>
<keyword evidence="3" id="KW-0472">Membrane</keyword>
<keyword evidence="2" id="KW-0436">Ligase</keyword>
<feature type="domain" description="AMP-dependent synthetase/ligase" evidence="4">
    <location>
        <begin position="36"/>
        <end position="402"/>
    </location>
</feature>
<dbReference type="GO" id="GO:0019748">
    <property type="term" value="P:secondary metabolic process"/>
    <property type="evidence" value="ECO:0007669"/>
    <property type="project" value="TreeGrafter"/>
</dbReference>
<accession>A0AAD4CHH9</accession>
<evidence type="ECO:0000259" key="5">
    <source>
        <dbReference type="Pfam" id="PF13193"/>
    </source>
</evidence>
<dbReference type="SUPFAM" id="SSF56801">
    <property type="entry name" value="Acetyl-CoA synthetase-like"/>
    <property type="match status" value="1"/>
</dbReference>
<comment type="similarity">
    <text evidence="1">Belongs to the ATP-dependent AMP-binding enzyme family.</text>
</comment>
<dbReference type="InterPro" id="IPR025110">
    <property type="entry name" value="AMP-bd_C"/>
</dbReference>
<gene>
    <name evidence="6" type="ORF">FE257_011234</name>
</gene>
<dbReference type="PROSITE" id="PS00455">
    <property type="entry name" value="AMP_BINDING"/>
    <property type="match status" value="1"/>
</dbReference>
<dbReference type="PANTHER" id="PTHR24096">
    <property type="entry name" value="LONG-CHAIN-FATTY-ACID--COA LIGASE"/>
    <property type="match status" value="1"/>
</dbReference>
<organism evidence="6 7">
    <name type="scientific">Aspergillus nanangensis</name>
    <dbReference type="NCBI Taxonomy" id="2582783"/>
    <lineage>
        <taxon>Eukaryota</taxon>
        <taxon>Fungi</taxon>
        <taxon>Dikarya</taxon>
        <taxon>Ascomycota</taxon>
        <taxon>Pezizomycotina</taxon>
        <taxon>Eurotiomycetes</taxon>
        <taxon>Eurotiomycetidae</taxon>
        <taxon>Eurotiales</taxon>
        <taxon>Aspergillaceae</taxon>
        <taxon>Aspergillus</taxon>
        <taxon>Aspergillus subgen. Circumdati</taxon>
    </lineage>
</organism>
<proteinExistence type="inferred from homology"/>
<evidence type="ECO:0000313" key="6">
    <source>
        <dbReference type="EMBL" id="KAF9886594.1"/>
    </source>
</evidence>
<keyword evidence="3" id="KW-1133">Transmembrane helix</keyword>
<dbReference type="AlphaFoldDB" id="A0AAD4CHH9"/>
<dbReference type="CDD" id="cd05911">
    <property type="entry name" value="Firefly_Luc_like"/>
    <property type="match status" value="1"/>
</dbReference>
<evidence type="ECO:0000256" key="2">
    <source>
        <dbReference type="ARBA" id="ARBA00022598"/>
    </source>
</evidence>
<dbReference type="EMBL" id="VCAU01000074">
    <property type="protein sequence ID" value="KAF9886594.1"/>
    <property type="molecule type" value="Genomic_DNA"/>
</dbReference>
<feature type="transmembrane region" description="Helical" evidence="3">
    <location>
        <begin position="85"/>
        <end position="106"/>
    </location>
</feature>
<protein>
    <submittedName>
        <fullName evidence="6">Uncharacterized protein</fullName>
    </submittedName>
</protein>
<dbReference type="Pfam" id="PF00501">
    <property type="entry name" value="AMP-binding"/>
    <property type="match status" value="1"/>
</dbReference>
<dbReference type="InterPro" id="IPR020845">
    <property type="entry name" value="AMP-binding_CS"/>
</dbReference>
<evidence type="ECO:0000259" key="4">
    <source>
        <dbReference type="Pfam" id="PF00501"/>
    </source>
</evidence>